<proteinExistence type="predicted"/>
<reference evidence="3" key="1">
    <citation type="journal article" date="2013" name="Nature">
        <title>Draft genome of the wheat A-genome progenitor Triticum urartu.</title>
        <authorList>
            <person name="Ling H.Q."/>
            <person name="Zhao S."/>
            <person name="Liu D."/>
            <person name="Wang J."/>
            <person name="Sun H."/>
            <person name="Zhang C."/>
            <person name="Fan H."/>
            <person name="Li D."/>
            <person name="Dong L."/>
            <person name="Tao Y."/>
            <person name="Gao C."/>
            <person name="Wu H."/>
            <person name="Li Y."/>
            <person name="Cui Y."/>
            <person name="Guo X."/>
            <person name="Zheng S."/>
            <person name="Wang B."/>
            <person name="Yu K."/>
            <person name="Liang Q."/>
            <person name="Yang W."/>
            <person name="Lou X."/>
            <person name="Chen J."/>
            <person name="Feng M."/>
            <person name="Jian J."/>
            <person name="Zhang X."/>
            <person name="Luo G."/>
            <person name="Jiang Y."/>
            <person name="Liu J."/>
            <person name="Wang Z."/>
            <person name="Sha Y."/>
            <person name="Zhang B."/>
            <person name="Wu H."/>
            <person name="Tang D."/>
            <person name="Shen Q."/>
            <person name="Xue P."/>
            <person name="Zou S."/>
            <person name="Wang X."/>
            <person name="Liu X."/>
            <person name="Wang F."/>
            <person name="Yang Y."/>
            <person name="An X."/>
            <person name="Dong Z."/>
            <person name="Zhang K."/>
            <person name="Zhang X."/>
            <person name="Luo M.C."/>
            <person name="Dvorak J."/>
            <person name="Tong Y."/>
            <person name="Wang J."/>
            <person name="Yang H."/>
            <person name="Li Z."/>
            <person name="Wang D."/>
            <person name="Zhang A."/>
            <person name="Wang J."/>
        </authorList>
    </citation>
    <scope>NUCLEOTIDE SEQUENCE</scope>
    <source>
        <strain evidence="3">cv. G1812</strain>
    </source>
</reference>
<reference evidence="2" key="2">
    <citation type="submission" date="2018-03" db="EMBL/GenBank/DDBJ databases">
        <title>The Triticum urartu genome reveals the dynamic nature of wheat genome evolution.</title>
        <authorList>
            <person name="Ling H."/>
            <person name="Ma B."/>
            <person name="Shi X."/>
            <person name="Liu H."/>
            <person name="Dong L."/>
            <person name="Sun H."/>
            <person name="Cao Y."/>
            <person name="Gao Q."/>
            <person name="Zheng S."/>
            <person name="Li Y."/>
            <person name="Yu Y."/>
            <person name="Du H."/>
            <person name="Qi M."/>
            <person name="Li Y."/>
            <person name="Yu H."/>
            <person name="Cui Y."/>
            <person name="Wang N."/>
            <person name="Chen C."/>
            <person name="Wu H."/>
            <person name="Zhao Y."/>
            <person name="Zhang J."/>
            <person name="Li Y."/>
            <person name="Zhou W."/>
            <person name="Zhang B."/>
            <person name="Hu W."/>
            <person name="Eijk M."/>
            <person name="Tang J."/>
            <person name="Witsenboer H."/>
            <person name="Zhao S."/>
            <person name="Li Z."/>
            <person name="Zhang A."/>
            <person name="Wang D."/>
            <person name="Liang C."/>
        </authorList>
    </citation>
    <scope>NUCLEOTIDE SEQUENCE [LARGE SCALE GENOMIC DNA]</scope>
    <source>
        <strain evidence="2">cv. G1812</strain>
    </source>
</reference>
<protein>
    <submittedName>
        <fullName evidence="2">Uncharacterized protein</fullName>
    </submittedName>
</protein>
<accession>A0A8R7PIT8</accession>
<name>A0A8R7PIT8_TRIUA</name>
<dbReference type="Gramene" id="TuG1812G0200005057.01.T01">
    <property type="protein sequence ID" value="TuG1812G0200005057.01.T01"/>
    <property type="gene ID" value="TuG1812G0200005057.01"/>
</dbReference>
<dbReference type="EnsemblPlants" id="TuG1812G0200005057.01.T01">
    <property type="protein sequence ID" value="TuG1812G0200005057.01.T01"/>
    <property type="gene ID" value="TuG1812G0200005057.01"/>
</dbReference>
<evidence type="ECO:0000313" key="3">
    <source>
        <dbReference type="Proteomes" id="UP000015106"/>
    </source>
</evidence>
<reference evidence="2" key="3">
    <citation type="submission" date="2022-06" db="UniProtKB">
        <authorList>
            <consortium name="EnsemblPlants"/>
        </authorList>
    </citation>
    <scope>IDENTIFICATION</scope>
</reference>
<dbReference type="AlphaFoldDB" id="A0A8R7PIT8"/>
<organism evidence="2 3">
    <name type="scientific">Triticum urartu</name>
    <name type="common">Red wild einkorn</name>
    <name type="synonym">Crithodium urartu</name>
    <dbReference type="NCBI Taxonomy" id="4572"/>
    <lineage>
        <taxon>Eukaryota</taxon>
        <taxon>Viridiplantae</taxon>
        <taxon>Streptophyta</taxon>
        <taxon>Embryophyta</taxon>
        <taxon>Tracheophyta</taxon>
        <taxon>Spermatophyta</taxon>
        <taxon>Magnoliopsida</taxon>
        <taxon>Liliopsida</taxon>
        <taxon>Poales</taxon>
        <taxon>Poaceae</taxon>
        <taxon>BOP clade</taxon>
        <taxon>Pooideae</taxon>
        <taxon>Triticodae</taxon>
        <taxon>Triticeae</taxon>
        <taxon>Triticinae</taxon>
        <taxon>Triticum</taxon>
    </lineage>
</organism>
<sequence>MKRNRDILPVSGNQDGKQIHKDPLKGRQEEVKISWLWLLLRLQFHLRMHHLGLDPNCKVKHKENGSKKMACDAELLPHDPGKRISIAMHSMNYQGAPQKVHAQRAMSTLSPLFSGEARRCISYKIKGNLQTVHTGVG</sequence>
<dbReference type="Proteomes" id="UP000015106">
    <property type="component" value="Chromosome 2"/>
</dbReference>
<keyword evidence="3" id="KW-1185">Reference proteome</keyword>
<evidence type="ECO:0000313" key="2">
    <source>
        <dbReference type="EnsemblPlants" id="TuG1812G0200005057.01.T01"/>
    </source>
</evidence>
<feature type="region of interest" description="Disordered" evidence="1">
    <location>
        <begin position="1"/>
        <end position="23"/>
    </location>
</feature>
<evidence type="ECO:0000256" key="1">
    <source>
        <dbReference type="SAM" id="MobiDB-lite"/>
    </source>
</evidence>